<dbReference type="SUPFAM" id="SSF52172">
    <property type="entry name" value="CheY-like"/>
    <property type="match status" value="1"/>
</dbReference>
<dbReference type="RefSeq" id="WP_080318684.1">
    <property type="nucleotide sequence ID" value="NZ_MTBC01000004.1"/>
</dbReference>
<dbReference type="PROSITE" id="PS50110">
    <property type="entry name" value="RESPONSE_REGULATORY"/>
    <property type="match status" value="1"/>
</dbReference>
<organism evidence="9 10">
    <name type="scientific">Croceivirga radicis</name>
    <dbReference type="NCBI Taxonomy" id="1929488"/>
    <lineage>
        <taxon>Bacteria</taxon>
        <taxon>Pseudomonadati</taxon>
        <taxon>Bacteroidota</taxon>
        <taxon>Flavobacteriia</taxon>
        <taxon>Flavobacteriales</taxon>
        <taxon>Flavobacteriaceae</taxon>
        <taxon>Croceivirga</taxon>
    </lineage>
</organism>
<dbReference type="SMART" id="SM00387">
    <property type="entry name" value="HATPase_c"/>
    <property type="match status" value="1"/>
</dbReference>
<evidence type="ECO:0000259" key="7">
    <source>
        <dbReference type="PROSITE" id="PS50109"/>
    </source>
</evidence>
<dbReference type="Pfam" id="PF00072">
    <property type="entry name" value="Response_reg"/>
    <property type="match status" value="1"/>
</dbReference>
<evidence type="ECO:0000256" key="3">
    <source>
        <dbReference type="ARBA" id="ARBA00022553"/>
    </source>
</evidence>
<evidence type="ECO:0000256" key="5">
    <source>
        <dbReference type="ARBA" id="ARBA00022777"/>
    </source>
</evidence>
<keyword evidence="3 6" id="KW-0597">Phosphoprotein</keyword>
<proteinExistence type="predicted"/>
<dbReference type="AlphaFoldDB" id="A0A1V6LRR7"/>
<feature type="modified residue" description="4-aspartylphosphate" evidence="6">
    <location>
        <position position="374"/>
    </location>
</feature>
<dbReference type="InterPro" id="IPR036641">
    <property type="entry name" value="HPT_dom_sf"/>
</dbReference>
<comment type="catalytic activity">
    <reaction evidence="1">
        <text>ATP + protein L-histidine = ADP + protein N-phospho-L-histidine.</text>
        <dbReference type="EC" id="2.7.13.3"/>
    </reaction>
</comment>
<name>A0A1V6LRR7_9FLAO</name>
<gene>
    <name evidence="9" type="ORF">BUL40_07195</name>
</gene>
<dbReference type="InterPro" id="IPR003594">
    <property type="entry name" value="HATPase_dom"/>
</dbReference>
<dbReference type="Pfam" id="PF00512">
    <property type="entry name" value="HisKA"/>
    <property type="match status" value="1"/>
</dbReference>
<dbReference type="EC" id="2.7.13.3" evidence="2"/>
<dbReference type="SUPFAM" id="SSF47226">
    <property type="entry name" value="Histidine-containing phosphotransfer domain, HPT domain"/>
    <property type="match status" value="1"/>
</dbReference>
<dbReference type="PROSITE" id="PS50109">
    <property type="entry name" value="HIS_KIN"/>
    <property type="match status" value="1"/>
</dbReference>
<evidence type="ECO:0000256" key="1">
    <source>
        <dbReference type="ARBA" id="ARBA00000085"/>
    </source>
</evidence>
<evidence type="ECO:0000256" key="6">
    <source>
        <dbReference type="PROSITE-ProRule" id="PRU00169"/>
    </source>
</evidence>
<evidence type="ECO:0000256" key="4">
    <source>
        <dbReference type="ARBA" id="ARBA00022679"/>
    </source>
</evidence>
<dbReference type="FunFam" id="3.30.565.10:FF:000010">
    <property type="entry name" value="Sensor histidine kinase RcsC"/>
    <property type="match status" value="1"/>
</dbReference>
<accession>A0A1V6LRR7</accession>
<feature type="domain" description="Response regulatory" evidence="8">
    <location>
        <begin position="325"/>
        <end position="441"/>
    </location>
</feature>
<dbReference type="Gene3D" id="3.30.565.10">
    <property type="entry name" value="Histidine kinase-like ATPase, C-terminal domain"/>
    <property type="match status" value="1"/>
</dbReference>
<keyword evidence="5" id="KW-0418">Kinase</keyword>
<dbReference type="SMART" id="SM00388">
    <property type="entry name" value="HisKA"/>
    <property type="match status" value="1"/>
</dbReference>
<dbReference type="SUPFAM" id="SSF47384">
    <property type="entry name" value="Homodimeric domain of signal transducing histidine kinase"/>
    <property type="match status" value="1"/>
</dbReference>
<dbReference type="Pfam" id="PF02518">
    <property type="entry name" value="HATPase_c"/>
    <property type="match status" value="1"/>
</dbReference>
<dbReference type="CDD" id="cd00082">
    <property type="entry name" value="HisKA"/>
    <property type="match status" value="1"/>
</dbReference>
<dbReference type="OrthoDB" id="1046984at2"/>
<keyword evidence="4" id="KW-0808">Transferase</keyword>
<dbReference type="PRINTS" id="PR00344">
    <property type="entry name" value="BCTRLSENSOR"/>
</dbReference>
<dbReference type="Gene3D" id="1.10.287.130">
    <property type="match status" value="1"/>
</dbReference>
<dbReference type="Gene3D" id="1.20.120.160">
    <property type="entry name" value="HPT domain"/>
    <property type="match status" value="1"/>
</dbReference>
<dbReference type="InterPro" id="IPR005467">
    <property type="entry name" value="His_kinase_dom"/>
</dbReference>
<dbReference type="InterPro" id="IPR004358">
    <property type="entry name" value="Sig_transdc_His_kin-like_C"/>
</dbReference>
<comment type="caution">
    <text evidence="9">The sequence shown here is derived from an EMBL/GenBank/DDBJ whole genome shotgun (WGS) entry which is preliminary data.</text>
</comment>
<dbReference type="CDD" id="cd16922">
    <property type="entry name" value="HATPase_EvgS-ArcB-TorS-like"/>
    <property type="match status" value="1"/>
</dbReference>
<reference evidence="9 10" key="1">
    <citation type="submission" date="2016-12" db="EMBL/GenBank/DDBJ databases">
        <authorList>
            <person name="Song W.-J."/>
            <person name="Kurnit D.M."/>
        </authorList>
    </citation>
    <scope>NUCLEOTIDE SEQUENCE [LARGE SCALE GENOMIC DNA]</scope>
    <source>
        <strain evidence="9 10">HSG9</strain>
    </source>
</reference>
<evidence type="ECO:0000256" key="2">
    <source>
        <dbReference type="ARBA" id="ARBA00012438"/>
    </source>
</evidence>
<dbReference type="InterPro" id="IPR011006">
    <property type="entry name" value="CheY-like_superfamily"/>
</dbReference>
<dbReference type="EMBL" id="MTBC01000004">
    <property type="protein sequence ID" value="OQD42872.1"/>
    <property type="molecule type" value="Genomic_DNA"/>
</dbReference>
<dbReference type="SUPFAM" id="SSF55874">
    <property type="entry name" value="ATPase domain of HSP90 chaperone/DNA topoisomerase II/histidine kinase"/>
    <property type="match status" value="1"/>
</dbReference>
<evidence type="ECO:0000313" key="9">
    <source>
        <dbReference type="EMBL" id="OQD42872.1"/>
    </source>
</evidence>
<evidence type="ECO:0000313" key="10">
    <source>
        <dbReference type="Proteomes" id="UP000191680"/>
    </source>
</evidence>
<dbReference type="GO" id="GO:0000155">
    <property type="term" value="F:phosphorelay sensor kinase activity"/>
    <property type="evidence" value="ECO:0007669"/>
    <property type="project" value="InterPro"/>
</dbReference>
<dbReference type="Proteomes" id="UP000191680">
    <property type="component" value="Unassembled WGS sequence"/>
</dbReference>
<dbReference type="InterPro" id="IPR001789">
    <property type="entry name" value="Sig_transdc_resp-reg_receiver"/>
</dbReference>
<dbReference type="InterPro" id="IPR036097">
    <property type="entry name" value="HisK_dim/P_sf"/>
</dbReference>
<dbReference type="InterPro" id="IPR003661">
    <property type="entry name" value="HisK_dim/P_dom"/>
</dbReference>
<protein>
    <recommendedName>
        <fullName evidence="2">histidine kinase</fullName>
        <ecNumber evidence="2">2.7.13.3</ecNumber>
    </recommendedName>
</protein>
<dbReference type="InterPro" id="IPR036890">
    <property type="entry name" value="HATPase_C_sf"/>
</dbReference>
<evidence type="ECO:0000259" key="8">
    <source>
        <dbReference type="PROSITE" id="PS50110"/>
    </source>
</evidence>
<sequence>MDTRELLDYLTKIESGLENFSYAELKSQDAAALKASFNAFKNGLESRVFGDVETVPRLNLNNSNKANQTNETDLHLVANVSHEIRTPLNSIMGFLDLLKDTGLDTRQLELVKAMDVASNSMFNLVNELLEFSKIATGHETYEQVSFKPKNVIDEVAFLCKTLINQKNEVKFSLNYDSGIPEILIGDPAKLSQVLLNLIGNAIKFVEKGSINLTVKLKEDRSKKVFLEFVVADTGIGIANDQLKHIFESYRQADQLNHKKYGGSGLGLSIIKAIIEQQMGCIAVSSQLGMGTTFNVILPYQKASLMAANIQTQETKQTSVSIAGANILVVEDDFLSRKLMESRLKQQGGHPYLAENKEECLYILKTEKIDLILMDMRLPDTTGVQLAKDIQIKVDGPQIPIILLSADIQACLEESYKDYGIVDFMLKPCKTEELLTKIDQYINNDKKESNNPELTLNNLENKPLVDLESLFNECLQKPDLLEELVTMLKNNVVEFIGKTKVHLIEENYSGIGFAAHKIKSSLKMVKANGLLNYVEQIQDFSNNTANLEGIKTQYACFIEAYKAVEVQIDKELARLLNGK</sequence>
<dbReference type="Gene3D" id="3.40.50.2300">
    <property type="match status" value="1"/>
</dbReference>
<feature type="domain" description="Histidine kinase" evidence="7">
    <location>
        <begin position="79"/>
        <end position="301"/>
    </location>
</feature>
<keyword evidence="10" id="KW-1185">Reference proteome</keyword>
<dbReference type="CDD" id="cd17546">
    <property type="entry name" value="REC_hyHK_CKI1_RcsC-like"/>
    <property type="match status" value="1"/>
</dbReference>
<dbReference type="SMART" id="SM00448">
    <property type="entry name" value="REC"/>
    <property type="match status" value="1"/>
</dbReference>
<dbReference type="PANTHER" id="PTHR43047">
    <property type="entry name" value="TWO-COMPONENT HISTIDINE PROTEIN KINASE"/>
    <property type="match status" value="1"/>
</dbReference>